<accession>G9XK94</accession>
<proteinExistence type="predicted"/>
<evidence type="ECO:0000313" key="2">
    <source>
        <dbReference type="Proteomes" id="UP000004416"/>
    </source>
</evidence>
<sequence length="43" mass="4842">MIVKPWDRVHLKIVNCFLDNPVVVLAAGLLVPNNLSKQKVVFL</sequence>
<dbReference type="Proteomes" id="UP000004416">
    <property type="component" value="Unassembled WGS sequence"/>
</dbReference>
<comment type="caution">
    <text evidence="1">The sequence shown here is derived from an EMBL/GenBank/DDBJ whole genome shotgun (WGS) entry which is preliminary data.</text>
</comment>
<name>G9XK94_DESHA</name>
<protein>
    <submittedName>
        <fullName evidence="1">Uncharacterized protein</fullName>
    </submittedName>
</protein>
<reference evidence="1 2" key="1">
    <citation type="submission" date="2011-08" db="EMBL/GenBank/DDBJ databases">
        <authorList>
            <person name="Weinstock G."/>
            <person name="Sodergren E."/>
            <person name="Clifton S."/>
            <person name="Fulton L."/>
            <person name="Fulton B."/>
            <person name="Courtney L."/>
            <person name="Fronick C."/>
            <person name="Harrison M."/>
            <person name="Strong C."/>
            <person name="Farmer C."/>
            <person name="Delahaunty K."/>
            <person name="Markovic C."/>
            <person name="Hall O."/>
            <person name="Minx P."/>
            <person name="Tomlinson C."/>
            <person name="Mitreva M."/>
            <person name="Hou S."/>
            <person name="Chen J."/>
            <person name="Wollam A."/>
            <person name="Pepin K.H."/>
            <person name="Johnson M."/>
            <person name="Bhonagiri V."/>
            <person name="Zhang X."/>
            <person name="Suruliraj S."/>
            <person name="Warren W."/>
            <person name="Chinwalla A."/>
            <person name="Mardis E.R."/>
            <person name="Wilson R.K."/>
        </authorList>
    </citation>
    <scope>NUCLEOTIDE SEQUENCE [LARGE SCALE GENOMIC DNA]</scope>
    <source>
        <strain evidence="1 2">DP7</strain>
    </source>
</reference>
<dbReference type="AlphaFoldDB" id="G9XK94"/>
<dbReference type="PATRIC" id="fig|537010.4.peg.1273"/>
<dbReference type="EMBL" id="AFZX01000032">
    <property type="protein sequence ID" value="EHL07980.1"/>
    <property type="molecule type" value="Genomic_DNA"/>
</dbReference>
<evidence type="ECO:0000313" key="1">
    <source>
        <dbReference type="EMBL" id="EHL07980.1"/>
    </source>
</evidence>
<organism evidence="1 2">
    <name type="scientific">Desulfitobacterium hafniense DP7</name>
    <dbReference type="NCBI Taxonomy" id="537010"/>
    <lineage>
        <taxon>Bacteria</taxon>
        <taxon>Bacillati</taxon>
        <taxon>Bacillota</taxon>
        <taxon>Clostridia</taxon>
        <taxon>Eubacteriales</taxon>
        <taxon>Desulfitobacteriaceae</taxon>
        <taxon>Desulfitobacterium</taxon>
    </lineage>
</organism>
<gene>
    <name evidence="1" type="ORF">HMPREF0322_01377</name>
</gene>
<dbReference type="HOGENOM" id="CLU_3232627_0_0_9"/>